<keyword evidence="2" id="KW-0238">DNA-binding</keyword>
<dbReference type="Proteomes" id="UP001145069">
    <property type="component" value="Unassembled WGS sequence"/>
</dbReference>
<feature type="domain" description="HTH gntR-type" evidence="4">
    <location>
        <begin position="9"/>
        <end position="77"/>
    </location>
</feature>
<reference evidence="5" key="1">
    <citation type="submission" date="2022-06" db="EMBL/GenBank/DDBJ databases">
        <title>Aquibacillus sp. a new bacterium isolated from soil saline samples.</title>
        <authorList>
            <person name="Galisteo C."/>
            <person name="De La Haba R."/>
            <person name="Sanchez-Porro C."/>
            <person name="Ventosa A."/>
        </authorList>
    </citation>
    <scope>NUCLEOTIDE SEQUENCE</scope>
    <source>
        <strain evidence="5">3ASR75-54</strain>
    </source>
</reference>
<proteinExistence type="predicted"/>
<dbReference type="EMBL" id="JAMQKC010000001">
    <property type="protein sequence ID" value="MDC3415753.1"/>
    <property type="molecule type" value="Genomic_DNA"/>
</dbReference>
<dbReference type="GO" id="GO:0003700">
    <property type="term" value="F:DNA-binding transcription factor activity"/>
    <property type="evidence" value="ECO:0007669"/>
    <property type="project" value="InterPro"/>
</dbReference>
<evidence type="ECO:0000256" key="1">
    <source>
        <dbReference type="ARBA" id="ARBA00023015"/>
    </source>
</evidence>
<keyword evidence="1" id="KW-0805">Transcription regulation</keyword>
<keyword evidence="6" id="KW-1185">Reference proteome</keyword>
<dbReference type="SMART" id="SM00345">
    <property type="entry name" value="HTH_GNTR"/>
    <property type="match status" value="1"/>
</dbReference>
<evidence type="ECO:0000313" key="6">
    <source>
        <dbReference type="Proteomes" id="UP001145069"/>
    </source>
</evidence>
<comment type="caution">
    <text evidence="5">The sequence shown here is derived from an EMBL/GenBank/DDBJ whole genome shotgun (WGS) entry which is preliminary data.</text>
</comment>
<evidence type="ECO:0000313" key="5">
    <source>
        <dbReference type="EMBL" id="MDC3415753.1"/>
    </source>
</evidence>
<name>A0A9X3WBM7_9BACI</name>
<evidence type="ECO:0000259" key="4">
    <source>
        <dbReference type="PROSITE" id="PS50949"/>
    </source>
</evidence>
<evidence type="ECO:0000256" key="2">
    <source>
        <dbReference type="ARBA" id="ARBA00023125"/>
    </source>
</evidence>
<organism evidence="5 6">
    <name type="scientific">Aquibacillus salsiterrae</name>
    <dbReference type="NCBI Taxonomy" id="2950439"/>
    <lineage>
        <taxon>Bacteria</taxon>
        <taxon>Bacillati</taxon>
        <taxon>Bacillota</taxon>
        <taxon>Bacilli</taxon>
        <taxon>Bacillales</taxon>
        <taxon>Bacillaceae</taxon>
        <taxon>Aquibacillus</taxon>
    </lineage>
</organism>
<sequence>MITTMAGTVKVYEEVLKEIKNYIHNNHLSPGDKLPSERELAEELTAGRSSVREALRAMELLGLIETRRGEGTFLRSYRPFHTVELLSTFILQESTTKKDLLVSKKIIEKEATKLAFSKFEQEHITQLESILNQEVDAQQRHYLFFMSIFGHAENYLLQKIWQLMEEFSNAIGVNLYDNGFYYRLLQVLKNREYSKIESVFANY</sequence>
<dbReference type="GO" id="GO:0003677">
    <property type="term" value="F:DNA binding"/>
    <property type="evidence" value="ECO:0007669"/>
    <property type="project" value="UniProtKB-KW"/>
</dbReference>
<dbReference type="PANTHER" id="PTHR43537">
    <property type="entry name" value="TRANSCRIPTIONAL REGULATOR, GNTR FAMILY"/>
    <property type="match status" value="1"/>
</dbReference>
<dbReference type="AlphaFoldDB" id="A0A9X3WBM7"/>
<protein>
    <submittedName>
        <fullName evidence="5">GntR family transcriptional regulator</fullName>
    </submittedName>
</protein>
<dbReference type="SUPFAM" id="SSF46785">
    <property type="entry name" value="Winged helix' DNA-binding domain"/>
    <property type="match status" value="1"/>
</dbReference>
<accession>A0A9X3WBM7</accession>
<evidence type="ECO:0000256" key="3">
    <source>
        <dbReference type="ARBA" id="ARBA00023163"/>
    </source>
</evidence>
<dbReference type="InterPro" id="IPR036388">
    <property type="entry name" value="WH-like_DNA-bd_sf"/>
</dbReference>
<dbReference type="Pfam" id="PF00392">
    <property type="entry name" value="GntR"/>
    <property type="match status" value="1"/>
</dbReference>
<dbReference type="CDD" id="cd07377">
    <property type="entry name" value="WHTH_GntR"/>
    <property type="match status" value="1"/>
</dbReference>
<gene>
    <name evidence="5" type="ORF">NC799_02365</name>
</gene>
<dbReference type="PROSITE" id="PS50949">
    <property type="entry name" value="HTH_GNTR"/>
    <property type="match status" value="1"/>
</dbReference>
<keyword evidence="3" id="KW-0804">Transcription</keyword>
<dbReference type="Gene3D" id="1.10.10.10">
    <property type="entry name" value="Winged helix-like DNA-binding domain superfamily/Winged helix DNA-binding domain"/>
    <property type="match status" value="1"/>
</dbReference>
<dbReference type="PANTHER" id="PTHR43537:SF54">
    <property type="entry name" value="TRANSCRIPTIONAL REGULATOR, GNTR FAMILY"/>
    <property type="match status" value="1"/>
</dbReference>
<dbReference type="InterPro" id="IPR000524">
    <property type="entry name" value="Tscrpt_reg_HTH_GntR"/>
</dbReference>
<dbReference type="PRINTS" id="PR00035">
    <property type="entry name" value="HTHGNTR"/>
</dbReference>
<dbReference type="InterPro" id="IPR036390">
    <property type="entry name" value="WH_DNA-bd_sf"/>
</dbReference>
<dbReference type="RefSeq" id="WP_272444708.1">
    <property type="nucleotide sequence ID" value="NZ_JAMQKC010000001.1"/>
</dbReference>